<comment type="caution">
    <text evidence="1">The sequence shown here is derived from an EMBL/GenBank/DDBJ whole genome shotgun (WGS) entry which is preliminary data.</text>
</comment>
<dbReference type="EMBL" id="JBHTFQ010000006">
    <property type="protein sequence ID" value="MFC7704861.1"/>
    <property type="molecule type" value="Genomic_DNA"/>
</dbReference>
<keyword evidence="2" id="KW-1185">Reference proteome</keyword>
<dbReference type="RefSeq" id="WP_377403711.1">
    <property type="nucleotide sequence ID" value="NZ_JBHTFQ010000006.1"/>
</dbReference>
<organism evidence="1 2">
    <name type="scientific">Plastorhodobacter daqingensis</name>
    <dbReference type="NCBI Taxonomy" id="1387281"/>
    <lineage>
        <taxon>Bacteria</taxon>
        <taxon>Pseudomonadati</taxon>
        <taxon>Pseudomonadota</taxon>
        <taxon>Alphaproteobacteria</taxon>
        <taxon>Rhodobacterales</taxon>
        <taxon>Paracoccaceae</taxon>
        <taxon>Plastorhodobacter</taxon>
    </lineage>
</organism>
<evidence type="ECO:0000313" key="2">
    <source>
        <dbReference type="Proteomes" id="UP001596516"/>
    </source>
</evidence>
<sequence length="223" mass="24716">MTIKLKHPDFFRRLQQACEANPLVPPKHSGQLVWLADQIRKRGKTSPSVESVRKWMSGETMPRHDAMLGLAEILGVDANWLAFGTGEVSTKHQAVSRSRNASGAVNVVAGIAQMSGGSVAFPKEGEKAAEQDKVSLYVYMDGAHYRITVIPSEDVEGKLTFHVPVECLISDEPPLIIGINPLEDFRFELYRITPDMLEAGTRKGAFVVVELNPNWKKMKGFLK</sequence>
<protein>
    <recommendedName>
        <fullName evidence="3">HTH cro/C1-type domain-containing protein</fullName>
    </recommendedName>
</protein>
<evidence type="ECO:0000313" key="1">
    <source>
        <dbReference type="EMBL" id="MFC7704861.1"/>
    </source>
</evidence>
<accession>A0ABW2UMU2</accession>
<proteinExistence type="predicted"/>
<dbReference type="Proteomes" id="UP001596516">
    <property type="component" value="Unassembled WGS sequence"/>
</dbReference>
<name>A0ABW2UMU2_9RHOB</name>
<dbReference type="InterPro" id="IPR010982">
    <property type="entry name" value="Lambda_DNA-bd_dom_sf"/>
</dbReference>
<reference evidence="2" key="1">
    <citation type="journal article" date="2019" name="Int. J. Syst. Evol. Microbiol.">
        <title>The Global Catalogue of Microorganisms (GCM) 10K type strain sequencing project: providing services to taxonomists for standard genome sequencing and annotation.</title>
        <authorList>
            <consortium name="The Broad Institute Genomics Platform"/>
            <consortium name="The Broad Institute Genome Sequencing Center for Infectious Disease"/>
            <person name="Wu L."/>
            <person name="Ma J."/>
        </authorList>
    </citation>
    <scope>NUCLEOTIDE SEQUENCE [LARGE SCALE GENOMIC DNA]</scope>
    <source>
        <strain evidence="2">CGMCC 1.12750</strain>
    </source>
</reference>
<gene>
    <name evidence="1" type="ORF">ACFQXB_11705</name>
</gene>
<evidence type="ECO:0008006" key="3">
    <source>
        <dbReference type="Google" id="ProtNLM"/>
    </source>
</evidence>
<dbReference type="Gene3D" id="1.10.260.40">
    <property type="entry name" value="lambda repressor-like DNA-binding domains"/>
    <property type="match status" value="1"/>
</dbReference>